<gene>
    <name evidence="2" type="ORF">LK09_15965</name>
</gene>
<dbReference type="AlphaFoldDB" id="A0A0B1ZZT3"/>
<dbReference type="STRING" id="1348253.LK09_15965"/>
<sequence length="241" mass="25714">MTAPDGTDFDVYMAEPEGTPKAALVLVHEIWGLQPHIREVADRFAADGYLVAAPDILSCAGIAPDLGEELFTLMHHPDEEVRVAAQPRLRDALTEARSPGYAGWATSALVSTVDRLAAQPGVAGRIGAVGFCFGGTYTFLLAAADDRVRAAVPFYGHAPTPDRLAGIHCPVLGLYGQNDAALVEGLPELREQMADAGVRFEDVVYPNAGHAFFNDAGPRYVEAAAQDSWDRVRAFLPANLG</sequence>
<dbReference type="PANTHER" id="PTHR46623">
    <property type="entry name" value="CARBOXYMETHYLENEBUTENOLIDASE-RELATED"/>
    <property type="match status" value="1"/>
</dbReference>
<evidence type="ECO:0000259" key="1">
    <source>
        <dbReference type="Pfam" id="PF01738"/>
    </source>
</evidence>
<name>A0A0B1ZZT3_9MICO</name>
<dbReference type="EMBL" id="JTDK01000016">
    <property type="protein sequence ID" value="KHK96241.1"/>
    <property type="molecule type" value="Genomic_DNA"/>
</dbReference>
<dbReference type="PANTHER" id="PTHR46623:SF6">
    <property type="entry name" value="ALPHA_BETA-HYDROLASES SUPERFAMILY PROTEIN"/>
    <property type="match status" value="1"/>
</dbReference>
<reference evidence="2 3" key="1">
    <citation type="submission" date="2014-11" db="EMBL/GenBank/DDBJ databases">
        <title>Genome sequence of Microbacterium mangrovi MUSC 115(T).</title>
        <authorList>
            <person name="Lee L.-H."/>
        </authorList>
    </citation>
    <scope>NUCLEOTIDE SEQUENCE [LARGE SCALE GENOMIC DNA]</scope>
    <source>
        <strain evidence="2 3">MUSC 115</strain>
    </source>
</reference>
<accession>A0A0B1ZZT3</accession>
<dbReference type="SUPFAM" id="SSF53474">
    <property type="entry name" value="alpha/beta-Hydrolases"/>
    <property type="match status" value="1"/>
</dbReference>
<evidence type="ECO:0000313" key="3">
    <source>
        <dbReference type="Proteomes" id="UP000031030"/>
    </source>
</evidence>
<organism evidence="2 3">
    <name type="scientific">Microbacterium mangrovi</name>
    <dbReference type="NCBI Taxonomy" id="1348253"/>
    <lineage>
        <taxon>Bacteria</taxon>
        <taxon>Bacillati</taxon>
        <taxon>Actinomycetota</taxon>
        <taxon>Actinomycetes</taxon>
        <taxon>Micrococcales</taxon>
        <taxon>Microbacteriaceae</taxon>
        <taxon>Microbacterium</taxon>
    </lineage>
</organism>
<proteinExistence type="predicted"/>
<keyword evidence="3" id="KW-1185">Reference proteome</keyword>
<evidence type="ECO:0000313" key="2">
    <source>
        <dbReference type="EMBL" id="KHK96241.1"/>
    </source>
</evidence>
<dbReference type="GO" id="GO:0016787">
    <property type="term" value="F:hydrolase activity"/>
    <property type="evidence" value="ECO:0007669"/>
    <property type="project" value="InterPro"/>
</dbReference>
<dbReference type="Pfam" id="PF01738">
    <property type="entry name" value="DLH"/>
    <property type="match status" value="1"/>
</dbReference>
<dbReference type="Gene3D" id="3.40.50.1820">
    <property type="entry name" value="alpha/beta hydrolase"/>
    <property type="match status" value="1"/>
</dbReference>
<feature type="domain" description="Dienelactone hydrolase" evidence="1">
    <location>
        <begin position="9"/>
        <end position="236"/>
    </location>
</feature>
<protein>
    <recommendedName>
        <fullName evidence="1">Dienelactone hydrolase domain-containing protein</fullName>
    </recommendedName>
</protein>
<dbReference type="InterPro" id="IPR051049">
    <property type="entry name" value="Dienelactone_hydrolase-like"/>
</dbReference>
<dbReference type="Proteomes" id="UP000031030">
    <property type="component" value="Unassembled WGS sequence"/>
</dbReference>
<dbReference type="InterPro" id="IPR029058">
    <property type="entry name" value="AB_hydrolase_fold"/>
</dbReference>
<dbReference type="InterPro" id="IPR002925">
    <property type="entry name" value="Dienelactn_hydro"/>
</dbReference>
<comment type="caution">
    <text evidence="2">The sequence shown here is derived from an EMBL/GenBank/DDBJ whole genome shotgun (WGS) entry which is preliminary data.</text>
</comment>